<feature type="transmembrane region" description="Helical" evidence="5">
    <location>
        <begin position="73"/>
        <end position="96"/>
    </location>
</feature>
<dbReference type="GO" id="GO:0005886">
    <property type="term" value="C:plasma membrane"/>
    <property type="evidence" value="ECO:0007669"/>
    <property type="project" value="TreeGrafter"/>
</dbReference>
<dbReference type="RefSeq" id="WP_100700346.1">
    <property type="nucleotide sequence ID" value="NZ_MLFP01000017.1"/>
</dbReference>
<dbReference type="Pfam" id="PF00083">
    <property type="entry name" value="Sugar_tr"/>
    <property type="match status" value="1"/>
</dbReference>
<dbReference type="Proteomes" id="UP000232062">
    <property type="component" value="Unassembled WGS sequence"/>
</dbReference>
<evidence type="ECO:0000256" key="1">
    <source>
        <dbReference type="ARBA" id="ARBA00004141"/>
    </source>
</evidence>
<evidence type="ECO:0000313" key="8">
    <source>
        <dbReference type="Proteomes" id="UP000232062"/>
    </source>
</evidence>
<reference evidence="7 8" key="1">
    <citation type="submission" date="2017-11" db="EMBL/GenBank/DDBJ databases">
        <title>The genome sequence of Pantoea rodasii DSM 26611.</title>
        <authorList>
            <person name="Gao J."/>
            <person name="Mao X."/>
            <person name="Sun J."/>
        </authorList>
    </citation>
    <scope>NUCLEOTIDE SEQUENCE [LARGE SCALE GENOMIC DNA]</scope>
    <source>
        <strain evidence="7 8">DSM 26611</strain>
    </source>
</reference>
<keyword evidence="8" id="KW-1185">Reference proteome</keyword>
<proteinExistence type="predicted"/>
<dbReference type="InterPro" id="IPR005828">
    <property type="entry name" value="MFS_sugar_transport-like"/>
</dbReference>
<evidence type="ECO:0000256" key="2">
    <source>
        <dbReference type="ARBA" id="ARBA00022692"/>
    </source>
</evidence>
<feature type="transmembrane region" description="Helical" evidence="5">
    <location>
        <begin position="199"/>
        <end position="218"/>
    </location>
</feature>
<feature type="transmembrane region" description="Helical" evidence="5">
    <location>
        <begin position="348"/>
        <end position="366"/>
    </location>
</feature>
<dbReference type="STRING" id="1076549.HA45_18305"/>
<dbReference type="Gene3D" id="1.20.1250.20">
    <property type="entry name" value="MFS general substrate transporter like domains"/>
    <property type="match status" value="1"/>
</dbReference>
<comment type="subcellular location">
    <subcellularLocation>
        <location evidence="1">Membrane</location>
        <topology evidence="1">Multi-pass membrane protein</topology>
    </subcellularLocation>
</comment>
<dbReference type="EMBL" id="PIQI01000009">
    <property type="protein sequence ID" value="PJZ07072.1"/>
    <property type="molecule type" value="Genomic_DNA"/>
</dbReference>
<evidence type="ECO:0000313" key="7">
    <source>
        <dbReference type="EMBL" id="PJZ07072.1"/>
    </source>
</evidence>
<feature type="transmembrane region" description="Helical" evidence="5">
    <location>
        <begin position="103"/>
        <end position="124"/>
    </location>
</feature>
<keyword evidence="4 5" id="KW-0472">Membrane</keyword>
<gene>
    <name evidence="7" type="ORF">PRCB_03395</name>
</gene>
<feature type="transmembrane region" description="Helical" evidence="5">
    <location>
        <begin position="130"/>
        <end position="152"/>
    </location>
</feature>
<dbReference type="PROSITE" id="PS50850">
    <property type="entry name" value="MFS"/>
    <property type="match status" value="1"/>
</dbReference>
<dbReference type="CDD" id="cd17316">
    <property type="entry name" value="MFS_SV2_like"/>
    <property type="match status" value="1"/>
</dbReference>
<name>A0A2M9WHN2_9GAMM</name>
<dbReference type="InterPro" id="IPR036259">
    <property type="entry name" value="MFS_trans_sf"/>
</dbReference>
<feature type="transmembrane region" description="Helical" evidence="5">
    <location>
        <begin position="372"/>
        <end position="388"/>
    </location>
</feature>
<sequence length="477" mass="51805">MSSVPLENTLPVSEPVRSVSDVARLINTRSDKNNYARMIVFLALGGVFLDAYDLTTLSYGIDDVVREFQISPFITGLVTSSIMVGTIVGNLIGGWLTDKYGRYSVFMADMLFFVVSAIAAGLAPNVWVLIGARFLMGIGVGIDLPVAMSYLAEFSKFAGKGNKAARLAAWCPMWYAASTVCFLLIFGLYFLLPKDHLDWLWRASLLFGAVPALLIIAVRSKFMNESPLWAANQGDLKSAVRILRDSYGIHAHEAEPEAPPAEAAPKVSFRVLFQKPWRERTIVAGVMNICISFEYTAIAFFLPSILAQFLGAGVFETISASLGLNALFAFTGGLLGMRLAWKYPSRHVAIAGFALQFFALIALAMIGHPEAIAGIVFAILMLGLWLFAEGFGPGAQLMVYPALSYPTSIRATGVGFSRALSGVGSALALFILPILQAALGTNMFWVVSLAAIIPIFFLLAVRHEPTRHDIDDLSHQE</sequence>
<feature type="transmembrane region" description="Helical" evidence="5">
    <location>
        <begin position="39"/>
        <end position="61"/>
    </location>
</feature>
<feature type="transmembrane region" description="Helical" evidence="5">
    <location>
        <begin position="419"/>
        <end position="437"/>
    </location>
</feature>
<feature type="transmembrane region" description="Helical" evidence="5">
    <location>
        <begin position="322"/>
        <end position="341"/>
    </location>
</feature>
<dbReference type="AlphaFoldDB" id="A0A2M9WHN2"/>
<protein>
    <submittedName>
        <fullName evidence="7">MFS transporter</fullName>
    </submittedName>
</protein>
<dbReference type="GO" id="GO:0046943">
    <property type="term" value="F:carboxylic acid transmembrane transporter activity"/>
    <property type="evidence" value="ECO:0007669"/>
    <property type="project" value="TreeGrafter"/>
</dbReference>
<feature type="transmembrane region" description="Helical" evidence="5">
    <location>
        <begin position="443"/>
        <end position="461"/>
    </location>
</feature>
<feature type="transmembrane region" description="Helical" evidence="5">
    <location>
        <begin position="173"/>
        <end position="193"/>
    </location>
</feature>
<evidence type="ECO:0000256" key="4">
    <source>
        <dbReference type="ARBA" id="ARBA00023136"/>
    </source>
</evidence>
<evidence type="ECO:0000256" key="3">
    <source>
        <dbReference type="ARBA" id="ARBA00022989"/>
    </source>
</evidence>
<accession>A0A2M9WHN2</accession>
<dbReference type="PANTHER" id="PTHR23508:SF10">
    <property type="entry name" value="CARBOXYLIC ACID TRANSPORTER PROTEIN HOMOLOG"/>
    <property type="match status" value="1"/>
</dbReference>
<comment type="caution">
    <text evidence="7">The sequence shown here is derived from an EMBL/GenBank/DDBJ whole genome shotgun (WGS) entry which is preliminary data.</text>
</comment>
<feature type="transmembrane region" description="Helical" evidence="5">
    <location>
        <begin position="282"/>
        <end position="302"/>
    </location>
</feature>
<dbReference type="PANTHER" id="PTHR23508">
    <property type="entry name" value="CARBOXYLIC ACID TRANSPORTER PROTEIN HOMOLOG"/>
    <property type="match status" value="1"/>
</dbReference>
<keyword evidence="2 5" id="KW-0812">Transmembrane</keyword>
<dbReference type="InterPro" id="IPR020846">
    <property type="entry name" value="MFS_dom"/>
</dbReference>
<dbReference type="SUPFAM" id="SSF103473">
    <property type="entry name" value="MFS general substrate transporter"/>
    <property type="match status" value="1"/>
</dbReference>
<organism evidence="7 8">
    <name type="scientific">Pantoea rodasii</name>
    <dbReference type="NCBI Taxonomy" id="1076549"/>
    <lineage>
        <taxon>Bacteria</taxon>
        <taxon>Pseudomonadati</taxon>
        <taxon>Pseudomonadota</taxon>
        <taxon>Gammaproteobacteria</taxon>
        <taxon>Enterobacterales</taxon>
        <taxon>Erwiniaceae</taxon>
        <taxon>Pantoea</taxon>
    </lineage>
</organism>
<evidence type="ECO:0000259" key="6">
    <source>
        <dbReference type="PROSITE" id="PS50850"/>
    </source>
</evidence>
<dbReference type="OrthoDB" id="3252866at2"/>
<evidence type="ECO:0000256" key="5">
    <source>
        <dbReference type="SAM" id="Phobius"/>
    </source>
</evidence>
<keyword evidence="3 5" id="KW-1133">Transmembrane helix</keyword>
<feature type="domain" description="Major facilitator superfamily (MFS) profile" evidence="6">
    <location>
        <begin position="39"/>
        <end position="466"/>
    </location>
</feature>